<proteinExistence type="predicted"/>
<feature type="compositionally biased region" description="Basic residues" evidence="1">
    <location>
        <begin position="15"/>
        <end position="26"/>
    </location>
</feature>
<feature type="region of interest" description="Disordered" evidence="1">
    <location>
        <begin position="1"/>
        <end position="27"/>
    </location>
</feature>
<keyword evidence="3" id="KW-1185">Reference proteome</keyword>
<evidence type="ECO:0000256" key="1">
    <source>
        <dbReference type="SAM" id="MobiDB-lite"/>
    </source>
</evidence>
<evidence type="ECO:0000313" key="3">
    <source>
        <dbReference type="Proteomes" id="UP000476064"/>
    </source>
</evidence>
<evidence type="ECO:0000313" key="2">
    <source>
        <dbReference type="EMBL" id="QHT59207.1"/>
    </source>
</evidence>
<sequence>MSVKIKNVKAVRTSSKSKSRSGRKSARVSNEMLGGVSMGNQCCNRRDPAVEGIQEAGADLSDLFHQFKNPVVAAKVVRAIRCRNRKLLEELIGANCHVVCFFQQGRYSCVRIECTFGQCCDVRISFDICVSNQFCRDRF</sequence>
<name>A0A6C0FQP4_9BACL</name>
<dbReference type="KEGG" id="plyc:GXP70_03970"/>
<gene>
    <name evidence="2" type="ORF">GXP70_03970</name>
</gene>
<reference evidence="2 3" key="1">
    <citation type="submission" date="2020-01" db="EMBL/GenBank/DDBJ databases">
        <title>Paenibacillus sp. nov., isolated from tomato rhizosphere.</title>
        <authorList>
            <person name="Weon H.-Y."/>
            <person name="Lee S.A."/>
        </authorList>
    </citation>
    <scope>NUCLEOTIDE SEQUENCE [LARGE SCALE GENOMIC DNA]</scope>
    <source>
        <strain evidence="2 3">12200R-189</strain>
    </source>
</reference>
<protein>
    <submittedName>
        <fullName evidence="2">Uncharacterized protein</fullName>
    </submittedName>
</protein>
<dbReference type="Proteomes" id="UP000476064">
    <property type="component" value="Chromosome"/>
</dbReference>
<dbReference type="RefSeq" id="WP_162355275.1">
    <property type="nucleotide sequence ID" value="NZ_CP048209.1"/>
</dbReference>
<organism evidence="2 3">
    <name type="scientific">Paenibacillus lycopersici</name>
    <dbReference type="NCBI Taxonomy" id="2704462"/>
    <lineage>
        <taxon>Bacteria</taxon>
        <taxon>Bacillati</taxon>
        <taxon>Bacillota</taxon>
        <taxon>Bacilli</taxon>
        <taxon>Bacillales</taxon>
        <taxon>Paenibacillaceae</taxon>
        <taxon>Paenibacillus</taxon>
    </lineage>
</organism>
<dbReference type="EMBL" id="CP048209">
    <property type="protein sequence ID" value="QHT59207.1"/>
    <property type="molecule type" value="Genomic_DNA"/>
</dbReference>
<accession>A0A6C0FQP4</accession>
<dbReference type="AlphaFoldDB" id="A0A6C0FQP4"/>